<sequence length="135" mass="15735">MFGQWKKILVVAIVAFVLYMGCNSQTMLKTESFFRKENPNLAMTPKVCYFLGNIAYMTFRYQLAVSIIDRNLKDFPYAPGATNAEFRRALSYEKLGKYDTAIKYYEEFLFAHPKDNRYESVSNRVAKLKALHQES</sequence>
<organism evidence="2 3">
    <name type="scientific">Candidatus Abyssobacteria bacterium SURF_17</name>
    <dbReference type="NCBI Taxonomy" id="2093361"/>
    <lineage>
        <taxon>Bacteria</taxon>
        <taxon>Pseudomonadati</taxon>
        <taxon>Candidatus Hydrogenedentota</taxon>
        <taxon>Candidatus Abyssobacteria</taxon>
    </lineage>
</organism>
<dbReference type="EMBL" id="QZKI01000087">
    <property type="protein sequence ID" value="RJP69000.1"/>
    <property type="molecule type" value="Genomic_DNA"/>
</dbReference>
<evidence type="ECO:0000313" key="3">
    <source>
        <dbReference type="Proteomes" id="UP000285961"/>
    </source>
</evidence>
<dbReference type="SUPFAM" id="SSF48452">
    <property type="entry name" value="TPR-like"/>
    <property type="match status" value="1"/>
</dbReference>
<dbReference type="AlphaFoldDB" id="A0A419EWG2"/>
<dbReference type="InterPro" id="IPR019734">
    <property type="entry name" value="TPR_rpt"/>
</dbReference>
<evidence type="ECO:0000313" key="2">
    <source>
        <dbReference type="EMBL" id="RJP69000.1"/>
    </source>
</evidence>
<gene>
    <name evidence="2" type="ORF">C4532_11640</name>
</gene>
<dbReference type="Proteomes" id="UP000285961">
    <property type="component" value="Unassembled WGS sequence"/>
</dbReference>
<proteinExistence type="predicted"/>
<dbReference type="PROSITE" id="PS50005">
    <property type="entry name" value="TPR"/>
    <property type="match status" value="1"/>
</dbReference>
<reference evidence="2 3" key="1">
    <citation type="journal article" date="2017" name="ISME J.">
        <title>Energy and carbon metabolisms in a deep terrestrial subsurface fluid microbial community.</title>
        <authorList>
            <person name="Momper L."/>
            <person name="Jungbluth S.P."/>
            <person name="Lee M.D."/>
            <person name="Amend J.P."/>
        </authorList>
    </citation>
    <scope>NUCLEOTIDE SEQUENCE [LARGE SCALE GENOMIC DNA]</scope>
    <source>
        <strain evidence="2">SURF_17</strain>
    </source>
</reference>
<evidence type="ECO:0000256" key="1">
    <source>
        <dbReference type="PROSITE-ProRule" id="PRU00339"/>
    </source>
</evidence>
<protein>
    <submittedName>
        <fullName evidence="2">Tetratricopeptide repeat protein</fullName>
    </submittedName>
</protein>
<accession>A0A419EWG2</accession>
<keyword evidence="1" id="KW-0802">TPR repeat</keyword>
<name>A0A419EWG2_9BACT</name>
<dbReference type="SMART" id="SM00028">
    <property type="entry name" value="TPR"/>
    <property type="match status" value="2"/>
</dbReference>
<dbReference type="Gene3D" id="1.25.40.10">
    <property type="entry name" value="Tetratricopeptide repeat domain"/>
    <property type="match status" value="1"/>
</dbReference>
<comment type="caution">
    <text evidence="2">The sequence shown here is derived from an EMBL/GenBank/DDBJ whole genome shotgun (WGS) entry which is preliminary data.</text>
</comment>
<feature type="repeat" description="TPR" evidence="1">
    <location>
        <begin position="82"/>
        <end position="115"/>
    </location>
</feature>
<dbReference type="InterPro" id="IPR011990">
    <property type="entry name" value="TPR-like_helical_dom_sf"/>
</dbReference>